<dbReference type="RefSeq" id="WP_070936329.1">
    <property type="nucleotide sequence ID" value="NZ_MLIK01000004.1"/>
</dbReference>
<dbReference type="EMBL" id="MLIK01000004">
    <property type="protein sequence ID" value="OHU30971.1"/>
    <property type="molecule type" value="Genomic_DNA"/>
</dbReference>
<dbReference type="STRING" id="948102.BKG76_04530"/>
<gene>
    <name evidence="1" type="ORF">BKG76_04530</name>
</gene>
<evidence type="ECO:0000313" key="2">
    <source>
        <dbReference type="Proteomes" id="UP000179616"/>
    </source>
</evidence>
<dbReference type="Proteomes" id="UP000179616">
    <property type="component" value="Unassembled WGS sequence"/>
</dbReference>
<name>A0A1S1LD97_9MYCO</name>
<evidence type="ECO:0000313" key="1">
    <source>
        <dbReference type="EMBL" id="OHU30971.1"/>
    </source>
</evidence>
<dbReference type="GeneID" id="57166057"/>
<dbReference type="AlphaFoldDB" id="A0A1S1LD97"/>
<comment type="caution">
    <text evidence="1">The sequence shown here is derived from an EMBL/GenBank/DDBJ whole genome shotgun (WGS) entry which is preliminary data.</text>
</comment>
<accession>A0A1S1LD97</accession>
<proteinExistence type="predicted"/>
<sequence>MLTLLIIGAIALIVWRVGGPGWKRQSAQRRLAHAAQACAADPRFRLGRIVTVVVSYPDRGLMARIMWSGTEIQQDVWFDQSWPIDGVWVVVSGTEGDGRPGFDPHVFYVTAVHDTIAL</sequence>
<organism evidence="1 2">
    <name type="scientific">Mycobacteroides franklinii</name>
    <dbReference type="NCBI Taxonomy" id="948102"/>
    <lineage>
        <taxon>Bacteria</taxon>
        <taxon>Bacillati</taxon>
        <taxon>Actinomycetota</taxon>
        <taxon>Actinomycetes</taxon>
        <taxon>Mycobacteriales</taxon>
        <taxon>Mycobacteriaceae</taxon>
        <taxon>Mycobacteroides</taxon>
    </lineage>
</organism>
<dbReference type="OrthoDB" id="3543796at2"/>
<protein>
    <submittedName>
        <fullName evidence="1">Uncharacterized protein</fullName>
    </submittedName>
</protein>
<reference evidence="1 2" key="1">
    <citation type="submission" date="2016-10" db="EMBL/GenBank/DDBJ databases">
        <title>Evaluation of Human, Veterinary and Environmental Mycobacterium chelonae Isolates by Core Genome Phylogenomic Analysis, Targeted Gene Comparison, and Anti-microbial Susceptibility Patterns: A Tale of Mistaken Identities.</title>
        <authorList>
            <person name="Fogelson S.B."/>
            <person name="Camus A.C."/>
            <person name="Lorenz W."/>
            <person name="Vasireddy R."/>
            <person name="Vasireddy S."/>
            <person name="Smith T."/>
            <person name="Brown-Elliott B.A."/>
            <person name="Wallace R.J.Jr."/>
            <person name="Hasan N.A."/>
            <person name="Reischl U."/>
            <person name="Sanchez S."/>
        </authorList>
    </citation>
    <scope>NUCLEOTIDE SEQUENCE [LARGE SCALE GENOMIC DNA]</scope>
    <source>
        <strain evidence="1 2">1559</strain>
    </source>
</reference>